<dbReference type="Proteomes" id="UP000315295">
    <property type="component" value="Unassembled WGS sequence"/>
</dbReference>
<keyword evidence="2" id="KW-1185">Reference proteome</keyword>
<accession>A0A540NNT5</accession>
<proteinExistence type="predicted"/>
<sequence>MPYPLAGCKLSLMEGCKDKSWLTEGYCLKTPCEELQSKVFLNWLLEFVLNHHLRRCTNLVPIADPWHKEVVPVHEADVKEIKPANTVKCELSESGGRGGTVVVVF</sequence>
<dbReference type="AlphaFoldDB" id="A0A540NNT5"/>
<evidence type="ECO:0000313" key="1">
    <source>
        <dbReference type="EMBL" id="TQE12704.1"/>
    </source>
</evidence>
<reference evidence="1 2" key="1">
    <citation type="journal article" date="2019" name="G3 (Bethesda)">
        <title>Sequencing of a Wild Apple (Malus baccata) Genome Unravels the Differences Between Cultivated and Wild Apple Species Regarding Disease Resistance and Cold Tolerance.</title>
        <authorList>
            <person name="Chen X."/>
        </authorList>
    </citation>
    <scope>NUCLEOTIDE SEQUENCE [LARGE SCALE GENOMIC DNA]</scope>
    <source>
        <strain evidence="2">cv. Shandingzi</strain>
        <tissue evidence="1">Leaves</tissue>
    </source>
</reference>
<gene>
    <name evidence="1" type="ORF">C1H46_001724</name>
</gene>
<evidence type="ECO:0000313" key="2">
    <source>
        <dbReference type="Proteomes" id="UP000315295"/>
    </source>
</evidence>
<protein>
    <submittedName>
        <fullName evidence="1">Uncharacterized protein</fullName>
    </submittedName>
</protein>
<comment type="caution">
    <text evidence="1">The sequence shown here is derived from an EMBL/GenBank/DDBJ whole genome shotgun (WGS) entry which is preliminary data.</text>
</comment>
<dbReference type="EMBL" id="VIEB01000017">
    <property type="protein sequence ID" value="TQE12704.1"/>
    <property type="molecule type" value="Genomic_DNA"/>
</dbReference>
<name>A0A540NNT5_MALBA</name>
<organism evidence="1 2">
    <name type="scientific">Malus baccata</name>
    <name type="common">Siberian crab apple</name>
    <name type="synonym">Pyrus baccata</name>
    <dbReference type="NCBI Taxonomy" id="106549"/>
    <lineage>
        <taxon>Eukaryota</taxon>
        <taxon>Viridiplantae</taxon>
        <taxon>Streptophyta</taxon>
        <taxon>Embryophyta</taxon>
        <taxon>Tracheophyta</taxon>
        <taxon>Spermatophyta</taxon>
        <taxon>Magnoliopsida</taxon>
        <taxon>eudicotyledons</taxon>
        <taxon>Gunneridae</taxon>
        <taxon>Pentapetalae</taxon>
        <taxon>rosids</taxon>
        <taxon>fabids</taxon>
        <taxon>Rosales</taxon>
        <taxon>Rosaceae</taxon>
        <taxon>Amygdaloideae</taxon>
        <taxon>Maleae</taxon>
        <taxon>Malus</taxon>
    </lineage>
</organism>